<evidence type="ECO:0000256" key="1">
    <source>
        <dbReference type="ARBA" id="ARBA00022679"/>
    </source>
</evidence>
<accession>A0AB34JB58</accession>
<dbReference type="GO" id="GO:0006004">
    <property type="term" value="P:fucose metabolic process"/>
    <property type="evidence" value="ECO:0007669"/>
    <property type="project" value="UniProtKB-KW"/>
</dbReference>
<evidence type="ECO:0008006" key="7">
    <source>
        <dbReference type="Google" id="ProtNLM"/>
    </source>
</evidence>
<keyword evidence="4" id="KW-0732">Signal</keyword>
<evidence type="ECO:0000256" key="4">
    <source>
        <dbReference type="SAM" id="SignalP"/>
    </source>
</evidence>
<dbReference type="Proteomes" id="UP001515480">
    <property type="component" value="Unassembled WGS sequence"/>
</dbReference>
<dbReference type="AlphaFoldDB" id="A0AB34JB58"/>
<keyword evidence="6" id="KW-1185">Reference proteome</keyword>
<gene>
    <name evidence="5" type="ORF">AB1Y20_002545</name>
</gene>
<protein>
    <recommendedName>
        <fullName evidence="7">O-fucosyltransferase family protein</fullName>
    </recommendedName>
</protein>
<feature type="chain" id="PRO_5044336607" description="O-fucosyltransferase family protein" evidence="4">
    <location>
        <begin position="25"/>
        <end position="492"/>
    </location>
</feature>
<sequence length="492" mass="54567">MLWRRVGALLSALFFTACVWQHNARTLLAAGGGAVDQRLPLVWSLRPSCAIPAASALRVTSERYLVYAPQFGHSNQLVSLRNAVVYSILLNRSLVLPHLLSHVGVWPRAAFGGAFDVRRAALPSLLHPLRVVEMDDFLRRDIRPAALLDLATATRFANTTDAYFASLGSGWQQLPHRRVPLPSFTPEAIRLALGRCDEHEVLAFRSLFGALELRPYASRAPKAGSFLAAIGWERSSALTVSMGSWSARHHAWVDRQAMPALLAPLPALEAVADAIGRYVRRGGREFGCLHVRRGDFEAECRRYVDEMRSLEPRGWVLSHFSRGWGCWQGDAAIALNLRRVHTLAEASGLRAVGFFAMTEDDDILNAAALQPFNLLSSRRALAEMRSIGALRSNSSHSTVAGPTPWDILAQLDTSLPHDLLFVLIDQLVCSRARVLLLNAFSTFSQMVLARIGLTHPDVLGWVRDITSSQQQDVGIELQYYRRVNPFDEETLL</sequence>
<comment type="caution">
    <text evidence="5">The sequence shown here is derived from an EMBL/GenBank/DDBJ whole genome shotgun (WGS) entry which is preliminary data.</text>
</comment>
<dbReference type="Gene3D" id="3.40.50.11350">
    <property type="match status" value="1"/>
</dbReference>
<dbReference type="PROSITE" id="PS51257">
    <property type="entry name" value="PROKAR_LIPOPROTEIN"/>
    <property type="match status" value="1"/>
</dbReference>
<dbReference type="EMBL" id="JBGBPQ010000011">
    <property type="protein sequence ID" value="KAL1515931.1"/>
    <property type="molecule type" value="Genomic_DNA"/>
</dbReference>
<organism evidence="5 6">
    <name type="scientific">Prymnesium parvum</name>
    <name type="common">Toxic golden alga</name>
    <dbReference type="NCBI Taxonomy" id="97485"/>
    <lineage>
        <taxon>Eukaryota</taxon>
        <taxon>Haptista</taxon>
        <taxon>Haptophyta</taxon>
        <taxon>Prymnesiophyceae</taxon>
        <taxon>Prymnesiales</taxon>
        <taxon>Prymnesiaceae</taxon>
        <taxon>Prymnesium</taxon>
    </lineage>
</organism>
<evidence type="ECO:0000313" key="6">
    <source>
        <dbReference type="Proteomes" id="UP001515480"/>
    </source>
</evidence>
<name>A0AB34JB58_PRYPA</name>
<dbReference type="InterPro" id="IPR019378">
    <property type="entry name" value="GDP-Fuc_O-FucTrfase"/>
</dbReference>
<evidence type="ECO:0000256" key="3">
    <source>
        <dbReference type="ARBA" id="ARBA00023277"/>
    </source>
</evidence>
<keyword evidence="1" id="KW-0808">Transferase</keyword>
<reference evidence="5 6" key="1">
    <citation type="journal article" date="2024" name="Science">
        <title>Giant polyketide synthase enzymes in the biosynthesis of giant marine polyether toxins.</title>
        <authorList>
            <person name="Fallon T.R."/>
            <person name="Shende V.V."/>
            <person name="Wierzbicki I.H."/>
            <person name="Pendleton A.L."/>
            <person name="Watervoot N.F."/>
            <person name="Auber R.P."/>
            <person name="Gonzalez D.J."/>
            <person name="Wisecaver J.H."/>
            <person name="Moore B.S."/>
        </authorList>
    </citation>
    <scope>NUCLEOTIDE SEQUENCE [LARGE SCALE GENOMIC DNA]</scope>
    <source>
        <strain evidence="5 6">12B1</strain>
    </source>
</reference>
<keyword evidence="3" id="KW-0119">Carbohydrate metabolism</keyword>
<keyword evidence="2" id="KW-0294">Fucose metabolism</keyword>
<dbReference type="GO" id="GO:0016740">
    <property type="term" value="F:transferase activity"/>
    <property type="evidence" value="ECO:0007669"/>
    <property type="project" value="UniProtKB-KW"/>
</dbReference>
<feature type="signal peptide" evidence="4">
    <location>
        <begin position="1"/>
        <end position="24"/>
    </location>
</feature>
<evidence type="ECO:0000313" key="5">
    <source>
        <dbReference type="EMBL" id="KAL1515931.1"/>
    </source>
</evidence>
<proteinExistence type="predicted"/>
<dbReference type="Pfam" id="PF10250">
    <property type="entry name" value="O-FucT"/>
    <property type="match status" value="1"/>
</dbReference>
<evidence type="ECO:0000256" key="2">
    <source>
        <dbReference type="ARBA" id="ARBA00023253"/>
    </source>
</evidence>